<dbReference type="AlphaFoldDB" id="A0A8J3BJK2"/>
<protein>
    <recommendedName>
        <fullName evidence="5">Thioredoxin domain-containing protein</fullName>
    </recommendedName>
</protein>
<comment type="subcellular location">
    <subcellularLocation>
        <location evidence="1">Cell envelope</location>
    </subcellularLocation>
</comment>
<dbReference type="InterPro" id="IPR050553">
    <property type="entry name" value="Thioredoxin_ResA/DsbE_sf"/>
</dbReference>
<dbReference type="Gene3D" id="3.40.30.10">
    <property type="entry name" value="Glutaredoxin"/>
    <property type="match status" value="1"/>
</dbReference>
<keyword evidence="2" id="KW-0201">Cytochrome c-type biogenesis</keyword>
<dbReference type="InterPro" id="IPR013766">
    <property type="entry name" value="Thioredoxin_domain"/>
</dbReference>
<dbReference type="InterPro" id="IPR017801">
    <property type="entry name" value="DUF3738"/>
</dbReference>
<dbReference type="Pfam" id="PF00578">
    <property type="entry name" value="AhpC-TSA"/>
    <property type="match status" value="1"/>
</dbReference>
<dbReference type="GO" id="GO:0016209">
    <property type="term" value="F:antioxidant activity"/>
    <property type="evidence" value="ECO:0007669"/>
    <property type="project" value="InterPro"/>
</dbReference>
<evidence type="ECO:0000256" key="4">
    <source>
        <dbReference type="ARBA" id="ARBA00023284"/>
    </source>
</evidence>
<evidence type="ECO:0000256" key="2">
    <source>
        <dbReference type="ARBA" id="ARBA00022748"/>
    </source>
</evidence>
<dbReference type="PANTHER" id="PTHR42852">
    <property type="entry name" value="THIOL:DISULFIDE INTERCHANGE PROTEIN DSBE"/>
    <property type="match status" value="1"/>
</dbReference>
<name>A0A8J3BJK2_9FLAO</name>
<keyword evidence="3" id="KW-1015">Disulfide bond</keyword>
<evidence type="ECO:0000313" key="7">
    <source>
        <dbReference type="Proteomes" id="UP000612329"/>
    </source>
</evidence>
<dbReference type="Pfam" id="PF12543">
    <property type="entry name" value="DUF3738"/>
    <property type="match status" value="1"/>
</dbReference>
<proteinExistence type="predicted"/>
<dbReference type="GO" id="GO:0016491">
    <property type="term" value="F:oxidoreductase activity"/>
    <property type="evidence" value="ECO:0007669"/>
    <property type="project" value="InterPro"/>
</dbReference>
<dbReference type="EMBL" id="BMNR01000002">
    <property type="protein sequence ID" value="GGK18970.1"/>
    <property type="molecule type" value="Genomic_DNA"/>
</dbReference>
<sequence>MMKRFFYALILLLVACNLNNSKNKQDGKAQNDLVSMNNKEAAFPTVGKPMPDILLTNIEHYRNKELTLEDLKGKFVILDFWTRFCKSCIYSFPKVDKLNKQFKDRVEFMLVSGNKGKYYEGTREIYEKYRKRYNLGLPISYSVHLFDKLGIGVVPHIIWIDDKGIVQAISGSRALTPENIESFLNAEPLDVDLNPNVTQLNKGSHGFDKKQPLLIDGNGGENGDFVYRSLLTLGKKDINYSSYGYFKPNNGSSNIACQVINGSLKELYQIAYGDTVQNSPDRYKTQSNCYGEYWYEPVLKIKDTALFVSNYKRMEHIYCYSLVVPNDRLSHTLDNQRIMQCNLKNYFGYTISVETRKMPYWSLKSTKAGKKNLVTKGGASAYKGNGFTYSQYTNMPIAQILLLLWGNNQVGPPFLDETGITENIDIELDAILTDFEQLKKELEKNGLLLEQKTKDMKVIVISDTQE</sequence>
<keyword evidence="4" id="KW-0676">Redox-active center</keyword>
<keyword evidence="7" id="KW-1185">Reference proteome</keyword>
<organism evidence="6 7">
    <name type="scientific">Yeosuana aromativorans</name>
    <dbReference type="NCBI Taxonomy" id="288019"/>
    <lineage>
        <taxon>Bacteria</taxon>
        <taxon>Pseudomonadati</taxon>
        <taxon>Bacteroidota</taxon>
        <taxon>Flavobacteriia</taxon>
        <taxon>Flavobacteriales</taxon>
        <taxon>Flavobacteriaceae</taxon>
        <taxon>Yeosuana</taxon>
    </lineage>
</organism>
<reference evidence="6" key="2">
    <citation type="submission" date="2020-09" db="EMBL/GenBank/DDBJ databases">
        <authorList>
            <person name="Sun Q."/>
            <person name="Ohkuma M."/>
        </authorList>
    </citation>
    <scope>NUCLEOTIDE SEQUENCE</scope>
    <source>
        <strain evidence="6">JCM 12862</strain>
    </source>
</reference>
<dbReference type="InterPro" id="IPR000866">
    <property type="entry name" value="AhpC/TSA"/>
</dbReference>
<feature type="domain" description="Thioredoxin" evidence="5">
    <location>
        <begin position="44"/>
        <end position="189"/>
    </location>
</feature>
<dbReference type="PROSITE" id="PS51352">
    <property type="entry name" value="THIOREDOXIN_2"/>
    <property type="match status" value="1"/>
</dbReference>
<accession>A0A8J3BJK2</accession>
<evidence type="ECO:0000259" key="5">
    <source>
        <dbReference type="PROSITE" id="PS51352"/>
    </source>
</evidence>
<dbReference type="CDD" id="cd02966">
    <property type="entry name" value="TlpA_like_family"/>
    <property type="match status" value="1"/>
</dbReference>
<evidence type="ECO:0000256" key="1">
    <source>
        <dbReference type="ARBA" id="ARBA00004196"/>
    </source>
</evidence>
<dbReference type="Proteomes" id="UP000612329">
    <property type="component" value="Unassembled WGS sequence"/>
</dbReference>
<gene>
    <name evidence="6" type="ORF">GCM10007962_11460</name>
</gene>
<dbReference type="GO" id="GO:0030313">
    <property type="term" value="C:cell envelope"/>
    <property type="evidence" value="ECO:0007669"/>
    <property type="project" value="UniProtKB-SubCell"/>
</dbReference>
<comment type="caution">
    <text evidence="6">The sequence shown here is derived from an EMBL/GenBank/DDBJ whole genome shotgun (WGS) entry which is preliminary data.</text>
</comment>
<dbReference type="GO" id="GO:0017004">
    <property type="term" value="P:cytochrome complex assembly"/>
    <property type="evidence" value="ECO:0007669"/>
    <property type="project" value="UniProtKB-KW"/>
</dbReference>
<reference evidence="6" key="1">
    <citation type="journal article" date="2014" name="Int. J. Syst. Evol. Microbiol.">
        <title>Complete genome sequence of Corynebacterium casei LMG S-19264T (=DSM 44701T), isolated from a smear-ripened cheese.</title>
        <authorList>
            <consortium name="US DOE Joint Genome Institute (JGI-PGF)"/>
            <person name="Walter F."/>
            <person name="Albersmeier A."/>
            <person name="Kalinowski J."/>
            <person name="Ruckert C."/>
        </authorList>
    </citation>
    <scope>NUCLEOTIDE SEQUENCE</scope>
    <source>
        <strain evidence="6">JCM 12862</strain>
    </source>
</reference>
<evidence type="ECO:0000256" key="3">
    <source>
        <dbReference type="ARBA" id="ARBA00023157"/>
    </source>
</evidence>
<evidence type="ECO:0000313" key="6">
    <source>
        <dbReference type="EMBL" id="GGK18970.1"/>
    </source>
</evidence>
<dbReference type="PANTHER" id="PTHR42852:SF6">
    <property type="entry name" value="THIOL:DISULFIDE INTERCHANGE PROTEIN DSBE"/>
    <property type="match status" value="1"/>
</dbReference>
<dbReference type="InterPro" id="IPR036249">
    <property type="entry name" value="Thioredoxin-like_sf"/>
</dbReference>
<dbReference type="PROSITE" id="PS51257">
    <property type="entry name" value="PROKAR_LIPOPROTEIN"/>
    <property type="match status" value="1"/>
</dbReference>
<dbReference type="SUPFAM" id="SSF52833">
    <property type="entry name" value="Thioredoxin-like"/>
    <property type="match status" value="1"/>
</dbReference>